<dbReference type="CDD" id="cd02440">
    <property type="entry name" value="AdoMet_MTases"/>
    <property type="match status" value="1"/>
</dbReference>
<accession>A0A967KBH7</accession>
<sequence length="239" mass="25055">MTDHHATVRQAERAAMVEAVVAEAAEAADWLGDEPLDGKVLQALAKVPRHAFVPGRQAAAAYENQPLPIGGRQTISQPFIVAVMSDQAEITAGSRVLEVGTGSGYQAAMLAELGAEVFTLEVLPGLAAEAAAKLAHLGYDRVHCRQGDGAAGWPEAAPFDAILVTAAADRVPGVLLDQLAPGGRMIIPLEEQDTATPAHWRRPRQTLVRIDKAADGSLSEKALLPVAFVPLTGPSAARK</sequence>
<dbReference type="GO" id="GO:0032259">
    <property type="term" value="P:methylation"/>
    <property type="evidence" value="ECO:0007669"/>
    <property type="project" value="UniProtKB-KW"/>
</dbReference>
<name>A0A967KBH7_9PROT</name>
<evidence type="ECO:0000256" key="2">
    <source>
        <dbReference type="ARBA" id="ARBA00005369"/>
    </source>
</evidence>
<evidence type="ECO:0000256" key="6">
    <source>
        <dbReference type="ARBA" id="ARBA00022691"/>
    </source>
</evidence>
<evidence type="ECO:0000313" key="9">
    <source>
        <dbReference type="Proteomes" id="UP000761264"/>
    </source>
</evidence>
<keyword evidence="5 7" id="KW-0808">Transferase</keyword>
<organism evidence="8 9">
    <name type="scientific">Pelagibius litoralis</name>
    <dbReference type="NCBI Taxonomy" id="374515"/>
    <lineage>
        <taxon>Bacteria</taxon>
        <taxon>Pseudomonadati</taxon>
        <taxon>Pseudomonadota</taxon>
        <taxon>Alphaproteobacteria</taxon>
        <taxon>Rhodospirillales</taxon>
        <taxon>Rhodovibrionaceae</taxon>
        <taxon>Pelagibius</taxon>
    </lineage>
</organism>
<evidence type="ECO:0000256" key="7">
    <source>
        <dbReference type="HAMAP-Rule" id="MF_00090"/>
    </source>
</evidence>
<evidence type="ECO:0000256" key="3">
    <source>
        <dbReference type="ARBA" id="ARBA00022490"/>
    </source>
</evidence>
<evidence type="ECO:0000256" key="1">
    <source>
        <dbReference type="ARBA" id="ARBA00004496"/>
    </source>
</evidence>
<feature type="active site" evidence="7">
    <location>
        <position position="76"/>
    </location>
</feature>
<dbReference type="NCBIfam" id="TIGR00080">
    <property type="entry name" value="pimt"/>
    <property type="match status" value="1"/>
</dbReference>
<keyword evidence="6 7" id="KW-0949">S-adenosyl-L-methionine</keyword>
<dbReference type="PROSITE" id="PS01279">
    <property type="entry name" value="PCMT"/>
    <property type="match status" value="1"/>
</dbReference>
<dbReference type="Pfam" id="PF01135">
    <property type="entry name" value="PCMT"/>
    <property type="match status" value="1"/>
</dbReference>
<comment type="catalytic activity">
    <reaction evidence="7">
        <text>[protein]-L-isoaspartate + S-adenosyl-L-methionine = [protein]-L-isoaspartate alpha-methyl ester + S-adenosyl-L-homocysteine</text>
        <dbReference type="Rhea" id="RHEA:12705"/>
        <dbReference type="Rhea" id="RHEA-COMP:12143"/>
        <dbReference type="Rhea" id="RHEA-COMP:12144"/>
        <dbReference type="ChEBI" id="CHEBI:57856"/>
        <dbReference type="ChEBI" id="CHEBI:59789"/>
        <dbReference type="ChEBI" id="CHEBI:90596"/>
        <dbReference type="ChEBI" id="CHEBI:90598"/>
        <dbReference type="EC" id="2.1.1.77"/>
    </reaction>
</comment>
<dbReference type="HAMAP" id="MF_00090">
    <property type="entry name" value="PIMT"/>
    <property type="match status" value="1"/>
</dbReference>
<dbReference type="EC" id="2.1.1.77" evidence="7"/>
<dbReference type="AlphaFoldDB" id="A0A967KBH7"/>
<evidence type="ECO:0000313" key="8">
    <source>
        <dbReference type="EMBL" id="NIA71097.1"/>
    </source>
</evidence>
<protein>
    <recommendedName>
        <fullName evidence="7">Protein-L-isoaspartate O-methyltransferase</fullName>
        <ecNumber evidence="7">2.1.1.77</ecNumber>
    </recommendedName>
    <alternativeName>
        <fullName evidence="7">L-isoaspartyl protein carboxyl methyltransferase</fullName>
    </alternativeName>
    <alternativeName>
        <fullName evidence="7">Protein L-isoaspartyl methyltransferase</fullName>
    </alternativeName>
    <alternativeName>
        <fullName evidence="7">Protein-beta-aspartate methyltransferase</fullName>
        <shortName evidence="7">PIMT</shortName>
    </alternativeName>
</protein>
<dbReference type="InterPro" id="IPR000682">
    <property type="entry name" value="PCMT"/>
</dbReference>
<dbReference type="PANTHER" id="PTHR11579">
    <property type="entry name" value="PROTEIN-L-ISOASPARTATE O-METHYLTRANSFERASE"/>
    <property type="match status" value="1"/>
</dbReference>
<evidence type="ECO:0000256" key="4">
    <source>
        <dbReference type="ARBA" id="ARBA00022603"/>
    </source>
</evidence>
<comment type="caution">
    <text evidence="8">The sequence shown here is derived from an EMBL/GenBank/DDBJ whole genome shotgun (WGS) entry which is preliminary data.</text>
</comment>
<dbReference type="PANTHER" id="PTHR11579:SF0">
    <property type="entry name" value="PROTEIN-L-ISOASPARTATE(D-ASPARTATE) O-METHYLTRANSFERASE"/>
    <property type="match status" value="1"/>
</dbReference>
<comment type="similarity">
    <text evidence="2 7">Belongs to the methyltransferase superfamily. L-isoaspartyl/D-aspartyl protein methyltransferase family.</text>
</comment>
<comment type="function">
    <text evidence="7">Catalyzes the methyl esterification of L-isoaspartyl residues in peptides and proteins that result from spontaneous decomposition of normal L-aspartyl and L-asparaginyl residues. It plays a role in the repair and/or degradation of damaged proteins.</text>
</comment>
<dbReference type="GO" id="GO:0030091">
    <property type="term" value="P:protein repair"/>
    <property type="evidence" value="ECO:0007669"/>
    <property type="project" value="UniProtKB-UniRule"/>
</dbReference>
<reference evidence="8" key="1">
    <citation type="submission" date="2020-03" db="EMBL/GenBank/DDBJ databases">
        <title>Genome of Pelagibius litoralis DSM 21314T.</title>
        <authorList>
            <person name="Wang G."/>
        </authorList>
    </citation>
    <scope>NUCLEOTIDE SEQUENCE</scope>
    <source>
        <strain evidence="8">DSM 21314</strain>
    </source>
</reference>
<dbReference type="InterPro" id="IPR029063">
    <property type="entry name" value="SAM-dependent_MTases_sf"/>
</dbReference>
<evidence type="ECO:0000256" key="5">
    <source>
        <dbReference type="ARBA" id="ARBA00022679"/>
    </source>
</evidence>
<keyword evidence="4 7" id="KW-0489">Methyltransferase</keyword>
<keyword evidence="9" id="KW-1185">Reference proteome</keyword>
<dbReference type="Gene3D" id="3.40.50.150">
    <property type="entry name" value="Vaccinia Virus protein VP39"/>
    <property type="match status" value="1"/>
</dbReference>
<dbReference type="EMBL" id="JAAQPH010000018">
    <property type="protein sequence ID" value="NIA71097.1"/>
    <property type="molecule type" value="Genomic_DNA"/>
</dbReference>
<dbReference type="SUPFAM" id="SSF53335">
    <property type="entry name" value="S-adenosyl-L-methionine-dependent methyltransferases"/>
    <property type="match status" value="1"/>
</dbReference>
<dbReference type="NCBIfam" id="NF001453">
    <property type="entry name" value="PRK00312.1"/>
    <property type="match status" value="1"/>
</dbReference>
<dbReference type="FunFam" id="3.40.50.150:FF:000010">
    <property type="entry name" value="Protein-L-isoaspartate O-methyltransferase"/>
    <property type="match status" value="1"/>
</dbReference>
<comment type="subcellular location">
    <subcellularLocation>
        <location evidence="1 7">Cytoplasm</location>
    </subcellularLocation>
</comment>
<dbReference type="GO" id="GO:0005737">
    <property type="term" value="C:cytoplasm"/>
    <property type="evidence" value="ECO:0007669"/>
    <property type="project" value="UniProtKB-SubCell"/>
</dbReference>
<dbReference type="GO" id="GO:0004719">
    <property type="term" value="F:protein-L-isoaspartate (D-aspartate) O-methyltransferase activity"/>
    <property type="evidence" value="ECO:0007669"/>
    <property type="project" value="UniProtKB-UniRule"/>
</dbReference>
<proteinExistence type="inferred from homology"/>
<gene>
    <name evidence="7" type="primary">pcm</name>
    <name evidence="8" type="ORF">HBA54_21085</name>
</gene>
<dbReference type="Proteomes" id="UP000761264">
    <property type="component" value="Unassembled WGS sequence"/>
</dbReference>
<keyword evidence="3 7" id="KW-0963">Cytoplasm</keyword>